<comment type="catalytic activity">
    <reaction evidence="13 14">
        <text>L-histidinol phosphate + 2-oxoglutarate = 3-(imidazol-4-yl)-2-oxopropyl phosphate + L-glutamate</text>
        <dbReference type="Rhea" id="RHEA:23744"/>
        <dbReference type="ChEBI" id="CHEBI:16810"/>
        <dbReference type="ChEBI" id="CHEBI:29985"/>
        <dbReference type="ChEBI" id="CHEBI:57766"/>
        <dbReference type="ChEBI" id="CHEBI:57980"/>
        <dbReference type="EC" id="2.6.1.9"/>
    </reaction>
</comment>
<dbReference type="NCBIfam" id="TIGR01141">
    <property type="entry name" value="hisC"/>
    <property type="match status" value="1"/>
</dbReference>
<organism evidence="16 17">
    <name type="scientific">Pontibacter amylolyticus</name>
    <dbReference type="NCBI Taxonomy" id="1424080"/>
    <lineage>
        <taxon>Bacteria</taxon>
        <taxon>Pseudomonadati</taxon>
        <taxon>Bacteroidota</taxon>
        <taxon>Cytophagia</taxon>
        <taxon>Cytophagales</taxon>
        <taxon>Hymenobacteraceae</taxon>
        <taxon>Pontibacter</taxon>
    </lineage>
</organism>
<comment type="pathway">
    <text evidence="2 14">Amino-acid biosynthesis; L-histidine biosynthesis; L-histidine from 5-phospho-alpha-D-ribose 1-diphosphate: step 7/9.</text>
</comment>
<dbReference type="EC" id="2.6.1.9" evidence="14"/>
<keyword evidence="8 14" id="KW-0808">Transferase</keyword>
<dbReference type="EMBL" id="BMFP01000005">
    <property type="protein sequence ID" value="GGG21700.1"/>
    <property type="molecule type" value="Genomic_DNA"/>
</dbReference>
<evidence type="ECO:0000256" key="1">
    <source>
        <dbReference type="ARBA" id="ARBA00001933"/>
    </source>
</evidence>
<evidence type="ECO:0000256" key="2">
    <source>
        <dbReference type="ARBA" id="ARBA00005011"/>
    </source>
</evidence>
<keyword evidence="7 14" id="KW-0028">Amino-acid biosynthesis</keyword>
<dbReference type="Gene3D" id="3.40.640.10">
    <property type="entry name" value="Type I PLP-dependent aspartate aminotransferase-like (Major domain)"/>
    <property type="match status" value="1"/>
</dbReference>
<comment type="similarity">
    <text evidence="4 14">Belongs to the class-II pyridoxal-phosphate-dependent aminotransferase family. Histidinol-phosphate aminotransferase subfamily.</text>
</comment>
<dbReference type="InterPro" id="IPR015421">
    <property type="entry name" value="PyrdxlP-dep_Trfase_major"/>
</dbReference>
<keyword evidence="12" id="KW-0804">Transcription</keyword>
<dbReference type="InterPro" id="IPR050106">
    <property type="entry name" value="HistidinolP_aminotransfase"/>
</dbReference>
<evidence type="ECO:0000256" key="12">
    <source>
        <dbReference type="ARBA" id="ARBA00023163"/>
    </source>
</evidence>
<evidence type="ECO:0000256" key="8">
    <source>
        <dbReference type="ARBA" id="ARBA00022679"/>
    </source>
</evidence>
<dbReference type="PANTHER" id="PTHR43643">
    <property type="entry name" value="HISTIDINOL-PHOSPHATE AMINOTRANSFERASE 2"/>
    <property type="match status" value="1"/>
</dbReference>
<gene>
    <name evidence="14" type="primary">hisC</name>
    <name evidence="16" type="ORF">GCM10011323_27040</name>
</gene>
<comment type="caution">
    <text evidence="16">The sequence shown here is derived from an EMBL/GenBank/DDBJ whole genome shotgun (WGS) entry which is preliminary data.</text>
</comment>
<dbReference type="InterPro" id="IPR015422">
    <property type="entry name" value="PyrdxlP-dep_Trfase_small"/>
</dbReference>
<dbReference type="Gene3D" id="3.90.1150.10">
    <property type="entry name" value="Aspartate Aminotransferase, domain 1"/>
    <property type="match status" value="1"/>
</dbReference>
<sequence length="717" mass="79578">MDIKRLPYQAATNENLFGSSPQVLAAMQQALSSVHGYPTPDASDLRHALATRLGVQADEIVVGSGSAELISLLVRRFCGHDRDGEVLTFTPSYPLYCQEARALRIPCTEIPLTSSYRIDVAALKRQLRPSIRLCFLCNPNNPTGTYLTSTELEQVLDSLPTHVTVVVDEAYIEYVTAPDCADAVAVLSRYPNLVVLRTFSKAYGLASVRVGYMIAQRHLIEQVLEVKQPYNVNQLAQVAALAALKDEHFLQMTVQATQTGKKKLEQALHKIGVQFWPSQGNFLLLDAGGYGADEIHNYLLANHILVRRADHHTLRLTIGPDEYQLYLLQMLQELLHPSRVYATQPLLAQVLELGYHVQNQPEEATAGADDLLHSAAGQTDAAGRIAQAFARALALRCQQGITKASGNLYASNFGEMDMIAAFNVLVTATPLVTFGHRFANHSILPAIAGKSSVYLLDLGIGSGLQWFHLMDLLADLPGDRPSLHLTGIDIPDSSNDDPAYKLRATGARLAAHAGRLGLAFSYTYVATRLEDFDLQSLEIEPSHTLIVNAALTLHHLADELVAIPDQRDRVLEQIRELQPQLFTLTEPDSEHNRLDFLPRLRESLRHYHTVFDVLDTLLPADMPERRVIEQEFFGREILNVVAFEGNDRVERHERLDAWQHRLTRSGFKPAPVQVTAAQIQEELDLHPQFSLAAHTAGYTLHWKGTNIIAATAWQVAD</sequence>
<dbReference type="SUPFAM" id="SSF53383">
    <property type="entry name" value="PLP-dependent transferases"/>
    <property type="match status" value="1"/>
</dbReference>
<evidence type="ECO:0000256" key="3">
    <source>
        <dbReference type="ARBA" id="ARBA00005189"/>
    </source>
</evidence>
<evidence type="ECO:0000259" key="15">
    <source>
        <dbReference type="Pfam" id="PF00155"/>
    </source>
</evidence>
<evidence type="ECO:0000256" key="4">
    <source>
        <dbReference type="ARBA" id="ARBA00007970"/>
    </source>
</evidence>
<dbReference type="PROSITE" id="PS00599">
    <property type="entry name" value="AA_TRANSFER_CLASS_2"/>
    <property type="match status" value="1"/>
</dbReference>
<name>A0ABQ1WAC7_9BACT</name>
<evidence type="ECO:0000256" key="9">
    <source>
        <dbReference type="ARBA" id="ARBA00022898"/>
    </source>
</evidence>
<evidence type="ECO:0000256" key="10">
    <source>
        <dbReference type="ARBA" id="ARBA00023015"/>
    </source>
</evidence>
<feature type="modified residue" description="N6-(pyridoxal phosphate)lysine" evidence="14">
    <location>
        <position position="201"/>
    </location>
</feature>
<keyword evidence="10" id="KW-0805">Transcription regulation</keyword>
<evidence type="ECO:0000313" key="16">
    <source>
        <dbReference type="EMBL" id="GGG21700.1"/>
    </source>
</evidence>
<dbReference type="InterPro" id="IPR015424">
    <property type="entry name" value="PyrdxlP-dep_Trfase"/>
</dbReference>
<evidence type="ECO:0000256" key="14">
    <source>
        <dbReference type="HAMAP-Rule" id="MF_01023"/>
    </source>
</evidence>
<comment type="pathway">
    <text evidence="3">Lipid metabolism.</text>
</comment>
<dbReference type="InterPro" id="IPR005202">
    <property type="entry name" value="TF_GRAS"/>
</dbReference>
<evidence type="ECO:0000256" key="13">
    <source>
        <dbReference type="ARBA" id="ARBA00047481"/>
    </source>
</evidence>
<dbReference type="Proteomes" id="UP000634043">
    <property type="component" value="Unassembled WGS sequence"/>
</dbReference>
<protein>
    <recommendedName>
        <fullName evidence="14">Histidinol-phosphate aminotransferase</fullName>
        <ecNumber evidence="14">2.6.1.9</ecNumber>
    </recommendedName>
    <alternativeName>
        <fullName evidence="14">Imidazole acetol-phosphate transaminase</fullName>
    </alternativeName>
</protein>
<reference evidence="17" key="1">
    <citation type="journal article" date="2019" name="Int. J. Syst. Evol. Microbiol.">
        <title>The Global Catalogue of Microorganisms (GCM) 10K type strain sequencing project: providing services to taxonomists for standard genome sequencing and annotation.</title>
        <authorList>
            <consortium name="The Broad Institute Genomics Platform"/>
            <consortium name="The Broad Institute Genome Sequencing Center for Infectious Disease"/>
            <person name="Wu L."/>
            <person name="Ma J."/>
        </authorList>
    </citation>
    <scope>NUCLEOTIDE SEQUENCE [LARGE SCALE GENOMIC DNA]</scope>
    <source>
        <strain evidence="17">CGMCC 1.12749</strain>
    </source>
</reference>
<dbReference type="Pfam" id="PF00155">
    <property type="entry name" value="Aminotran_1_2"/>
    <property type="match status" value="1"/>
</dbReference>
<dbReference type="HAMAP" id="MF_01023">
    <property type="entry name" value="HisC_aminotrans_2"/>
    <property type="match status" value="1"/>
</dbReference>
<dbReference type="PROSITE" id="PS50985">
    <property type="entry name" value="GRAS"/>
    <property type="match status" value="1"/>
</dbReference>
<dbReference type="InterPro" id="IPR004839">
    <property type="entry name" value="Aminotransferase_I/II_large"/>
</dbReference>
<evidence type="ECO:0000313" key="17">
    <source>
        <dbReference type="Proteomes" id="UP000634043"/>
    </source>
</evidence>
<dbReference type="InterPro" id="IPR001917">
    <property type="entry name" value="Aminotrans_II_pyridoxalP_BS"/>
</dbReference>
<accession>A0ABQ1WAC7</accession>
<feature type="domain" description="Aminotransferase class I/classII large" evidence="15">
    <location>
        <begin position="11"/>
        <end position="324"/>
    </location>
</feature>
<dbReference type="InterPro" id="IPR005861">
    <property type="entry name" value="HisP_aminotrans"/>
</dbReference>
<dbReference type="PANTHER" id="PTHR43643:SF6">
    <property type="entry name" value="HISTIDINOL-PHOSPHATE AMINOTRANSFERASE"/>
    <property type="match status" value="1"/>
</dbReference>
<evidence type="ECO:0000256" key="5">
    <source>
        <dbReference type="ARBA" id="ARBA00011738"/>
    </source>
</evidence>
<keyword evidence="17" id="KW-1185">Reference proteome</keyword>
<comment type="cofactor">
    <cofactor evidence="1 14">
        <name>pyridoxal 5'-phosphate</name>
        <dbReference type="ChEBI" id="CHEBI:597326"/>
    </cofactor>
</comment>
<dbReference type="CDD" id="cd00609">
    <property type="entry name" value="AAT_like"/>
    <property type="match status" value="1"/>
</dbReference>
<dbReference type="Pfam" id="PF03514">
    <property type="entry name" value="GRAS"/>
    <property type="match status" value="1"/>
</dbReference>
<evidence type="ECO:0000256" key="7">
    <source>
        <dbReference type="ARBA" id="ARBA00022605"/>
    </source>
</evidence>
<keyword evidence="9 14" id="KW-0663">Pyridoxal phosphate</keyword>
<keyword evidence="6 14" id="KW-0032">Aminotransferase</keyword>
<evidence type="ECO:0000256" key="11">
    <source>
        <dbReference type="ARBA" id="ARBA00023102"/>
    </source>
</evidence>
<dbReference type="RefSeq" id="WP_188502051.1">
    <property type="nucleotide sequence ID" value="NZ_BMFP01000005.1"/>
</dbReference>
<comment type="subunit">
    <text evidence="5 14">Homodimer.</text>
</comment>
<proteinExistence type="inferred from homology"/>
<keyword evidence="11 14" id="KW-0368">Histidine biosynthesis</keyword>
<evidence type="ECO:0000256" key="6">
    <source>
        <dbReference type="ARBA" id="ARBA00022576"/>
    </source>
</evidence>